<evidence type="ECO:0000256" key="4">
    <source>
        <dbReference type="PROSITE-ProRule" id="PRU00409"/>
    </source>
</evidence>
<evidence type="ECO:0000256" key="1">
    <source>
        <dbReference type="ARBA" id="ARBA00022723"/>
    </source>
</evidence>
<dbReference type="PANTHER" id="PTHR21621:SF0">
    <property type="entry name" value="BETA-CITRYLGLUTAMATE SYNTHASE B-RELATED"/>
    <property type="match status" value="1"/>
</dbReference>
<dbReference type="Proteomes" id="UP000264883">
    <property type="component" value="Chromosome"/>
</dbReference>
<keyword evidence="3 4" id="KW-0067">ATP-binding</keyword>
<organism evidence="6 7">
    <name type="scientific">Clostridium isatidis</name>
    <dbReference type="NCBI Taxonomy" id="182773"/>
    <lineage>
        <taxon>Bacteria</taxon>
        <taxon>Bacillati</taxon>
        <taxon>Bacillota</taxon>
        <taxon>Clostridia</taxon>
        <taxon>Eubacteriales</taxon>
        <taxon>Clostridiaceae</taxon>
        <taxon>Clostridium</taxon>
    </lineage>
</organism>
<protein>
    <submittedName>
        <fullName evidence="6">Alpha-L-glutamate ligase</fullName>
    </submittedName>
</protein>
<dbReference type="OrthoDB" id="9786585at2"/>
<dbReference type="EMBL" id="CP016786">
    <property type="protein sequence ID" value="ASW42599.1"/>
    <property type="molecule type" value="Genomic_DNA"/>
</dbReference>
<gene>
    <name evidence="6" type="ORF">BEN51_03635</name>
</gene>
<proteinExistence type="predicted"/>
<evidence type="ECO:0000313" key="7">
    <source>
        <dbReference type="Proteomes" id="UP000264883"/>
    </source>
</evidence>
<evidence type="ECO:0000256" key="3">
    <source>
        <dbReference type="ARBA" id="ARBA00022840"/>
    </source>
</evidence>
<dbReference type="KEGG" id="cia:BEN51_03635"/>
<accession>A0A343JAP1</accession>
<feature type="domain" description="ATP-grasp" evidence="5">
    <location>
        <begin position="109"/>
        <end position="297"/>
    </location>
</feature>
<evidence type="ECO:0000259" key="5">
    <source>
        <dbReference type="PROSITE" id="PS50975"/>
    </source>
</evidence>
<keyword evidence="2 4" id="KW-0547">Nucleotide-binding</keyword>
<dbReference type="GO" id="GO:0005737">
    <property type="term" value="C:cytoplasm"/>
    <property type="evidence" value="ECO:0007669"/>
    <property type="project" value="TreeGrafter"/>
</dbReference>
<evidence type="ECO:0000256" key="2">
    <source>
        <dbReference type="ARBA" id="ARBA00022741"/>
    </source>
</evidence>
<dbReference type="Gene3D" id="3.30.470.20">
    <property type="entry name" value="ATP-grasp fold, B domain"/>
    <property type="match status" value="1"/>
</dbReference>
<dbReference type="GO" id="GO:0005524">
    <property type="term" value="F:ATP binding"/>
    <property type="evidence" value="ECO:0007669"/>
    <property type="project" value="UniProtKB-UniRule"/>
</dbReference>
<sequence>MKGWIIYSGTLNIKKIDDLVDSFIIEGKKLNIEIDKIKNTELLPIYNNEGKPDLIYLKKVKEPNFIIFWDKDIFLAKHLENMGYRLFNSSSAIDYCDDKCLMHLMLSNKNISMPKTIISPMIFNYDNINDDYLIEVFNIFKNKVVIKEAKGSFGMQVYLIEEREAFINKIKELNKRNVRFIIQEKVEASFGKDIRVNIIGNKVVGAMLRKSSSDFRANITQGGKGEIVVLTKEQEELALKAHKTLGLDFSGVDLLFGKDNKPILCEVNSNLNFLSFEKLWGKSFGREILKHIIGELNG</sequence>
<dbReference type="InterPro" id="IPR013651">
    <property type="entry name" value="ATP-grasp_RimK-type"/>
</dbReference>
<dbReference type="AlphaFoldDB" id="A0A343JAP1"/>
<dbReference type="NCBIfam" id="TIGR00768">
    <property type="entry name" value="rimK_fam"/>
    <property type="match status" value="1"/>
</dbReference>
<dbReference type="GO" id="GO:0046872">
    <property type="term" value="F:metal ion binding"/>
    <property type="evidence" value="ECO:0007669"/>
    <property type="project" value="UniProtKB-KW"/>
</dbReference>
<dbReference type="SUPFAM" id="SSF56059">
    <property type="entry name" value="Glutathione synthetase ATP-binding domain-like"/>
    <property type="match status" value="1"/>
</dbReference>
<dbReference type="InterPro" id="IPR004666">
    <property type="entry name" value="Rp_bS6_RimK/Lys_biosynth_LsyX"/>
</dbReference>
<dbReference type="RefSeq" id="WP_119864737.1">
    <property type="nucleotide sequence ID" value="NZ_CP016786.1"/>
</dbReference>
<dbReference type="Gene3D" id="3.40.50.20">
    <property type="match status" value="1"/>
</dbReference>
<dbReference type="GO" id="GO:0016879">
    <property type="term" value="F:ligase activity, forming carbon-nitrogen bonds"/>
    <property type="evidence" value="ECO:0007669"/>
    <property type="project" value="TreeGrafter"/>
</dbReference>
<dbReference type="PROSITE" id="PS50975">
    <property type="entry name" value="ATP_GRASP"/>
    <property type="match status" value="1"/>
</dbReference>
<name>A0A343JAP1_9CLOT</name>
<keyword evidence="7" id="KW-1185">Reference proteome</keyword>
<dbReference type="PANTHER" id="PTHR21621">
    <property type="entry name" value="RIBOSOMAL PROTEIN S6 MODIFICATION PROTEIN"/>
    <property type="match status" value="1"/>
</dbReference>
<keyword evidence="6" id="KW-0436">Ligase</keyword>
<dbReference type="Pfam" id="PF08443">
    <property type="entry name" value="RimK"/>
    <property type="match status" value="1"/>
</dbReference>
<evidence type="ECO:0000313" key="6">
    <source>
        <dbReference type="EMBL" id="ASW42599.1"/>
    </source>
</evidence>
<dbReference type="InterPro" id="IPR011761">
    <property type="entry name" value="ATP-grasp"/>
</dbReference>
<keyword evidence="1" id="KW-0479">Metal-binding</keyword>
<reference evidence="6 7" key="1">
    <citation type="submission" date="2016-08" db="EMBL/GenBank/DDBJ databases">
        <title>Complete Genome Sequence Of The Indigo Reducing Clostridium isatidis DSM15098.</title>
        <authorList>
            <person name="Little G.T."/>
            <person name="Minton N.P."/>
        </authorList>
    </citation>
    <scope>NUCLEOTIDE SEQUENCE [LARGE SCALE GENOMIC DNA]</scope>
    <source>
        <strain evidence="6 7">DSM 15098</strain>
    </source>
</reference>